<organism evidence="2 3">
    <name type="scientific">Cyanophage S-RIM12</name>
    <dbReference type="NCBI Taxonomy" id="1278402"/>
    <lineage>
        <taxon>Viruses</taxon>
        <taxon>Duplodnaviria</taxon>
        <taxon>Heunggongvirae</taxon>
        <taxon>Uroviricota</taxon>
        <taxon>Caudoviricetes</taxon>
        <taxon>Pantevenvirales</taxon>
        <taxon>Kyanoviridae</taxon>
        <taxon>Brizovirus</taxon>
        <taxon>Brizovirus syn33</taxon>
    </lineage>
</organism>
<gene>
    <name evidence="2" type="ORF">RW040310_089</name>
</gene>
<evidence type="ECO:0000313" key="3">
    <source>
        <dbReference type="Proteomes" id="UP000224445"/>
    </source>
</evidence>
<reference evidence="2 3" key="1">
    <citation type="journal article" date="2016" name="Environ. Microbiol.">
        <title>Genomic diversification of marine cyanophages into stable ecotypes.</title>
        <authorList>
            <person name="Marston M.F."/>
            <person name="Martiny J.B."/>
        </authorList>
    </citation>
    <scope>NUCLEOTIDE SEQUENCE [LARGE SCALE GENOMIC DNA]</scope>
    <source>
        <strain evidence="2">RW_04_0310</strain>
    </source>
</reference>
<sequence length="1723" mass="186439">MARTVPGSGAQIKPIFDEVFGVRSVELISGGTGYDPADPPRLTIDGCGTPAQEALLYPIIDEDSGRIVHVRVLQRGRGYDPLRLKIVPTSETPNVLDSFDINRIWQNHPNSLTRGTFQTSGTPAVKTDRLRIESDNHPKPTWILAEAQPGGSGNIVDRSFDQVFVYRGGKDVPYVGTRSFQNNKSLGILANGGLLHTPEWGTFGNAPTNFSIDTVKYDYVKDTDANDVIVDSTTHYYQTSKVINEFDNPNGVFQWGAQEQFVWNIKVEFDNIMLYVDNVDETLNPIEVGRTINEVGGIASGEIAKIVRNAQNQIVRIYLRDVVGTFETTDFVLGSTGFTFRINGDPVLFPNGIFYIDFGADATEFGPFVPGQYYFAPENVRVKRNYLIVWNQDDSTNQPSALHAQGHPMQFSTTQDGLLTGGTLYYNSTGSSAAPATDYENEFNPLFIMNADETNRIYYYCKVHRYMSGYDGDEGYMILDPTIEDEDIVNNYYVENYYQSDSNDPATIDRSRYVNGHSKVLGMSFDGYPIYGPYGYTTGRTVGKMISAYRLRTTEELPGTREEVVTASTITYTVTVSNSKFYFDGQEEQLLNLKRGKTYIFNQDDASNTGDGNFLMFSLTEDGWHSTGSSLNIGTTSYLYDAEDLVEYYLDGVLTPYATYLGGFASATTREVRITIPVNSPRVAYAFSYSNPGYGIRLVNEGYILGDLTQDYIYDATIGGSSLDPEYNNGPIVNVVGDGSDFFKREVTSNGVRILGAGTVGGQTAVPDAWLEKVARMVELFTDVNGAGINETFQRNLIKTLSGDTGTYHAGQPTIQRVARGAGADYTPNFLTDAGVISWNLTNLFDTHVQNDMVWYLNSTGDGYGDGDIDAQEVIEHVFHTLHMHGLPADDIKLYSFLAADWQTGDLYAAMEEAYDAGKWDPSGYQENPDDWKTDADAFEVAAKEYLFLLNFAMFEYTELWEGGSLAPEWTDDMRTQAGIQANNPLGYAFHNTYIAPVISKPSLATIRSIFQDGNTPAQDDPSLAGASGYVVDITSGESLDEFNGKYVVTPEYPNGTYAYFMTEDGSGNPVYPYAIGPQYYGTPIFEGDVVPDQVSVFPIEAEGDIVLNTDGTVSYIKMTKNGDNFFGAAKAIILGGEGTGASATPVTQTITGLSLLNEGRSYATPPNLIFEGGGGQGAEGAASIDTLGKVTSINIVDGGEFYQTEPYILLTGGGGLGAKAEAVINQGAITGISITDPGKGYTSAPNVVFTRLVNLKRKTRSRQAFNSSDIYLTGLTKSLGSSDTTVYVSSTDAYPGSGSLIVNRETISYTAKSRGRFTGITRGVNFKYDQRVILDDGQNNADGSSNYQFSVGDRVIRRVESANNKIAKVYDWNPSTRELLVTFEVDELAFIDAGIPSTTDAIVQFDAGVANSSGTGVLPHTIIAAVGSSISTLTVPIATIVDSAFEDNDENEDPLNPGTFLGDGIADLINTATDYASQISLDGGIYNSLYGIEETQGGQNTTLLQVGDNIKDADIPFKFATITSAGGLSDGVEHPVLLTLTLDPSNGNGQNYSTNEVVTGAISGIQGTVVSWDTTTSKLVLKDIVPFNTNNVNIGVNGYLYEFSSNSTVVDVVVVNNGTNYTAVPSIVIESTGDIQATGTVVMSTSGDRVDSITITNGGYGIPQTVDNSYNLHPTITFTNAGGDSTGSGAAAQAVLGGENVTGNAGASYRIKSIEYSTLVRS</sequence>
<protein>
    <recommendedName>
        <fullName evidence="1">YHYH domain-containing protein</fullName>
    </recommendedName>
</protein>
<dbReference type="InterPro" id="IPR025924">
    <property type="entry name" value="YHYH_dom"/>
</dbReference>
<dbReference type="Pfam" id="PF14240">
    <property type="entry name" value="YHYH"/>
    <property type="match status" value="1"/>
</dbReference>
<evidence type="ECO:0000313" key="2">
    <source>
        <dbReference type="EMBL" id="AOO16003.1"/>
    </source>
</evidence>
<evidence type="ECO:0000259" key="1">
    <source>
        <dbReference type="Pfam" id="PF14240"/>
    </source>
</evidence>
<name>A0A1D7SQW1_9CAUD</name>
<accession>A0A1D7SQW1</accession>
<dbReference type="Proteomes" id="UP000224445">
    <property type="component" value="Segment"/>
</dbReference>
<feature type="domain" description="YHYH" evidence="1">
    <location>
        <begin position="1030"/>
        <end position="1065"/>
    </location>
</feature>
<dbReference type="EMBL" id="KX349311">
    <property type="protein sequence ID" value="AOO16003.1"/>
    <property type="molecule type" value="Genomic_DNA"/>
</dbReference>
<proteinExistence type="predicted"/>